<evidence type="ECO:0000313" key="2">
    <source>
        <dbReference type="Proteomes" id="UP000663868"/>
    </source>
</evidence>
<accession>A0A819SLN7</accession>
<feature type="non-terminal residue" evidence="1">
    <location>
        <position position="1"/>
    </location>
</feature>
<sequence>LFELITDADETADKVFVNARQLIGNNYLNINELTTIVIEINNPVLIQLFVASKEEFDTKLATYELVRNYMAH</sequence>
<gene>
    <name evidence="1" type="ORF">KXQ929_LOCUS32368</name>
</gene>
<evidence type="ECO:0000313" key="1">
    <source>
        <dbReference type="EMBL" id="CAF4064810.1"/>
    </source>
</evidence>
<dbReference type="AlphaFoldDB" id="A0A819SLN7"/>
<dbReference type="Proteomes" id="UP000663868">
    <property type="component" value="Unassembled WGS sequence"/>
</dbReference>
<organism evidence="1 2">
    <name type="scientific">Adineta steineri</name>
    <dbReference type="NCBI Taxonomy" id="433720"/>
    <lineage>
        <taxon>Eukaryota</taxon>
        <taxon>Metazoa</taxon>
        <taxon>Spiralia</taxon>
        <taxon>Gnathifera</taxon>
        <taxon>Rotifera</taxon>
        <taxon>Eurotatoria</taxon>
        <taxon>Bdelloidea</taxon>
        <taxon>Adinetida</taxon>
        <taxon>Adinetidae</taxon>
        <taxon>Adineta</taxon>
    </lineage>
</organism>
<dbReference type="EMBL" id="CAJOBB010003907">
    <property type="protein sequence ID" value="CAF4064810.1"/>
    <property type="molecule type" value="Genomic_DNA"/>
</dbReference>
<comment type="caution">
    <text evidence="1">The sequence shown here is derived from an EMBL/GenBank/DDBJ whole genome shotgun (WGS) entry which is preliminary data.</text>
</comment>
<reference evidence="1" key="1">
    <citation type="submission" date="2021-02" db="EMBL/GenBank/DDBJ databases">
        <authorList>
            <person name="Nowell W R."/>
        </authorList>
    </citation>
    <scope>NUCLEOTIDE SEQUENCE</scope>
</reference>
<proteinExistence type="predicted"/>
<name>A0A819SLN7_9BILA</name>
<protein>
    <submittedName>
        <fullName evidence="1">Uncharacterized protein</fullName>
    </submittedName>
</protein>